<keyword evidence="2" id="KW-1185">Reference proteome</keyword>
<organism evidence="1 2">
    <name type="scientific">Endocarpon pusillum</name>
    <dbReference type="NCBI Taxonomy" id="364733"/>
    <lineage>
        <taxon>Eukaryota</taxon>
        <taxon>Fungi</taxon>
        <taxon>Dikarya</taxon>
        <taxon>Ascomycota</taxon>
        <taxon>Pezizomycotina</taxon>
        <taxon>Eurotiomycetes</taxon>
        <taxon>Chaetothyriomycetidae</taxon>
        <taxon>Verrucariales</taxon>
        <taxon>Verrucariaceae</taxon>
        <taxon>Endocarpon</taxon>
    </lineage>
</organism>
<dbReference type="AlphaFoldDB" id="A0A8H7AEJ1"/>
<proteinExistence type="predicted"/>
<reference evidence="1" key="1">
    <citation type="submission" date="2020-02" db="EMBL/GenBank/DDBJ databases">
        <authorList>
            <person name="Palmer J.M."/>
        </authorList>
    </citation>
    <scope>NUCLEOTIDE SEQUENCE</scope>
    <source>
        <strain evidence="1">EPUS1.4</strain>
        <tissue evidence="1">Thallus</tissue>
    </source>
</reference>
<name>A0A8H7AEJ1_9EURO</name>
<dbReference type="EMBL" id="JAACFV010000163">
    <property type="protein sequence ID" value="KAF7503765.1"/>
    <property type="molecule type" value="Genomic_DNA"/>
</dbReference>
<dbReference type="Proteomes" id="UP000606974">
    <property type="component" value="Unassembled WGS sequence"/>
</dbReference>
<gene>
    <name evidence="1" type="ORF">GJ744_003307</name>
</gene>
<evidence type="ECO:0000313" key="2">
    <source>
        <dbReference type="Proteomes" id="UP000606974"/>
    </source>
</evidence>
<protein>
    <submittedName>
        <fullName evidence="1">Uncharacterized protein</fullName>
    </submittedName>
</protein>
<comment type="caution">
    <text evidence="1">The sequence shown here is derived from an EMBL/GenBank/DDBJ whole genome shotgun (WGS) entry which is preliminary data.</text>
</comment>
<evidence type="ECO:0000313" key="1">
    <source>
        <dbReference type="EMBL" id="KAF7503765.1"/>
    </source>
</evidence>
<sequence length="94" mass="10639">MTKQEGMRLGIPIPFTCARLSESPASGVITEENDPVISLVKDFGRRHGRYKGEIEKSCTLAFRLERHPLFFSSGRHKIMSVTSISKALSPRRRH</sequence>
<accession>A0A8H7AEJ1</accession>